<dbReference type="EMBL" id="BMMS01000002">
    <property type="protein sequence ID" value="GGO81634.1"/>
    <property type="molecule type" value="Genomic_DNA"/>
</dbReference>
<feature type="transmembrane region" description="Helical" evidence="1">
    <location>
        <begin position="12"/>
        <end position="32"/>
    </location>
</feature>
<dbReference type="Proteomes" id="UP000641932">
    <property type="component" value="Unassembled WGS sequence"/>
</dbReference>
<proteinExistence type="predicted"/>
<feature type="transmembrane region" description="Helical" evidence="1">
    <location>
        <begin position="75"/>
        <end position="96"/>
    </location>
</feature>
<dbReference type="RefSeq" id="WP_189129920.1">
    <property type="nucleotide sequence ID" value="NZ_BMMS01000002.1"/>
</dbReference>
<dbReference type="AlphaFoldDB" id="A0A917ZGD2"/>
<dbReference type="Pfam" id="PF10825">
    <property type="entry name" value="DUF2752"/>
    <property type="match status" value="1"/>
</dbReference>
<feature type="transmembrane region" description="Helical" evidence="1">
    <location>
        <begin position="116"/>
        <end position="137"/>
    </location>
</feature>
<accession>A0A917ZGD2</accession>
<organism evidence="2 3">
    <name type="scientific">Wenjunlia tyrosinilytica</name>
    <dbReference type="NCBI Taxonomy" id="1544741"/>
    <lineage>
        <taxon>Bacteria</taxon>
        <taxon>Bacillati</taxon>
        <taxon>Actinomycetota</taxon>
        <taxon>Actinomycetes</taxon>
        <taxon>Kitasatosporales</taxon>
        <taxon>Streptomycetaceae</taxon>
        <taxon>Wenjunlia</taxon>
    </lineage>
</organism>
<comment type="caution">
    <text evidence="2">The sequence shown here is derived from an EMBL/GenBank/DDBJ whole genome shotgun (WGS) entry which is preliminary data.</text>
</comment>
<reference evidence="2" key="1">
    <citation type="journal article" date="2014" name="Int. J. Syst. Evol. Microbiol.">
        <title>Complete genome sequence of Corynebacterium casei LMG S-19264T (=DSM 44701T), isolated from a smear-ripened cheese.</title>
        <authorList>
            <consortium name="US DOE Joint Genome Institute (JGI-PGF)"/>
            <person name="Walter F."/>
            <person name="Albersmeier A."/>
            <person name="Kalinowski J."/>
            <person name="Ruckert C."/>
        </authorList>
    </citation>
    <scope>NUCLEOTIDE SEQUENCE</scope>
    <source>
        <strain evidence="2">CGMCC 4.7201</strain>
    </source>
</reference>
<keyword evidence="1" id="KW-1133">Transmembrane helix</keyword>
<keyword evidence="1" id="KW-0812">Transmembrane</keyword>
<reference evidence="2" key="2">
    <citation type="submission" date="2020-09" db="EMBL/GenBank/DDBJ databases">
        <authorList>
            <person name="Sun Q."/>
            <person name="Zhou Y."/>
        </authorList>
    </citation>
    <scope>NUCLEOTIDE SEQUENCE</scope>
    <source>
        <strain evidence="2">CGMCC 4.7201</strain>
    </source>
</reference>
<evidence type="ECO:0000256" key="1">
    <source>
        <dbReference type="SAM" id="Phobius"/>
    </source>
</evidence>
<evidence type="ECO:0000313" key="2">
    <source>
        <dbReference type="EMBL" id="GGO81634.1"/>
    </source>
</evidence>
<dbReference type="InterPro" id="IPR021215">
    <property type="entry name" value="DUF2752"/>
</dbReference>
<keyword evidence="3" id="KW-1185">Reference proteome</keyword>
<keyword evidence="1" id="KW-0472">Membrane</keyword>
<sequence>MNQTTAVPAVTRLLAPTATAVGAAAAFTYVGLVDPNRPGHYPVCPLLRLTGIYCPGCGGLRSAHAIAHGDLTAALGFNALAVAAFGLFAVFLGLWFHRAARGRPMDLRFRPVQGWLIMALALVFMLVRNLPFGSVLAP</sequence>
<protein>
    <submittedName>
        <fullName evidence="2">Membrane protein</fullName>
    </submittedName>
</protein>
<name>A0A917ZGD2_9ACTN</name>
<evidence type="ECO:0000313" key="3">
    <source>
        <dbReference type="Proteomes" id="UP000641932"/>
    </source>
</evidence>
<gene>
    <name evidence="2" type="ORF">GCM10012280_06370</name>
</gene>